<dbReference type="Proteomes" id="UP000769157">
    <property type="component" value="Unassembled WGS sequence"/>
</dbReference>
<dbReference type="AlphaFoldDB" id="A0A9P8P6R0"/>
<feature type="compositionally biased region" description="Basic and acidic residues" evidence="1">
    <location>
        <begin position="158"/>
        <end position="168"/>
    </location>
</feature>
<feature type="compositionally biased region" description="Polar residues" evidence="1">
    <location>
        <begin position="173"/>
        <end position="190"/>
    </location>
</feature>
<protein>
    <submittedName>
        <fullName evidence="2">Uncharacterized protein</fullName>
    </submittedName>
</protein>
<feature type="region of interest" description="Disordered" evidence="1">
    <location>
        <begin position="158"/>
        <end position="195"/>
    </location>
</feature>
<name>A0A9P8P6R0_9ASCO</name>
<comment type="caution">
    <text evidence="2">The sequence shown here is derived from an EMBL/GenBank/DDBJ whole genome shotgun (WGS) entry which is preliminary data.</text>
</comment>
<evidence type="ECO:0000313" key="2">
    <source>
        <dbReference type="EMBL" id="KAH3666056.1"/>
    </source>
</evidence>
<dbReference type="RefSeq" id="XP_046061260.1">
    <property type="nucleotide sequence ID" value="XM_046205302.1"/>
</dbReference>
<proteinExistence type="predicted"/>
<evidence type="ECO:0000313" key="3">
    <source>
        <dbReference type="Proteomes" id="UP000769157"/>
    </source>
</evidence>
<accession>A0A9P8P6R0</accession>
<feature type="compositionally biased region" description="Polar residues" evidence="1">
    <location>
        <begin position="376"/>
        <end position="386"/>
    </location>
</feature>
<sequence length="386" mass="43925">MMDPVPSLQPLPIDTRFPILQFESTWVPIWLESHILHLLIVFGLVFLDLFQTRGQISSSWVNHLGFHDKLPSNKNHDIQEQNQVVVQEGVNVELRNESENTQESYHNEHANSTVDCRIWLPFGQNALQWQSTSVQSLGLACSVESEINNHHVEVVDELRSSGEVDQPIKHSRSSTIKLQQRQTSEGSGNNKTHKWHTVTGCVSEDFQRQPSLSQSKKRSGTAVHVRVSCREGRQHTQNVHNVWQHFDTHVLHRDNIRGNVGSRSSLSNSVSKLWIVVIQNNTNTQSTSDEEEQQSEHDGLECRHHGLSWVLCLSCHHSQVFWGSHRENGFTVSRPESTGTCSEIFWECVLITSEISETVSVMLRVSSQHGDESVEHQTSSQDNFSR</sequence>
<reference evidence="2" key="2">
    <citation type="submission" date="2021-01" db="EMBL/GenBank/DDBJ databases">
        <authorList>
            <person name="Schikora-Tamarit M.A."/>
        </authorList>
    </citation>
    <scope>NUCLEOTIDE SEQUENCE</scope>
    <source>
        <strain evidence="2">CBS6075</strain>
    </source>
</reference>
<dbReference type="EMBL" id="JAEUBE010000295">
    <property type="protein sequence ID" value="KAH3666056.1"/>
    <property type="molecule type" value="Genomic_DNA"/>
</dbReference>
<feature type="region of interest" description="Disordered" evidence="1">
    <location>
        <begin position="367"/>
        <end position="386"/>
    </location>
</feature>
<gene>
    <name evidence="2" type="ORF">OGAPHI_004245</name>
</gene>
<evidence type="ECO:0000256" key="1">
    <source>
        <dbReference type="SAM" id="MobiDB-lite"/>
    </source>
</evidence>
<organism evidence="2 3">
    <name type="scientific">Ogataea philodendri</name>
    <dbReference type="NCBI Taxonomy" id="1378263"/>
    <lineage>
        <taxon>Eukaryota</taxon>
        <taxon>Fungi</taxon>
        <taxon>Dikarya</taxon>
        <taxon>Ascomycota</taxon>
        <taxon>Saccharomycotina</taxon>
        <taxon>Pichiomycetes</taxon>
        <taxon>Pichiales</taxon>
        <taxon>Pichiaceae</taxon>
        <taxon>Ogataea</taxon>
    </lineage>
</organism>
<dbReference type="GeneID" id="70236210"/>
<keyword evidence="3" id="KW-1185">Reference proteome</keyword>
<reference evidence="2" key="1">
    <citation type="journal article" date="2021" name="Open Biol.">
        <title>Shared evolutionary footprints suggest mitochondrial oxidative damage underlies multiple complex I losses in fungi.</title>
        <authorList>
            <person name="Schikora-Tamarit M.A."/>
            <person name="Marcet-Houben M."/>
            <person name="Nosek J."/>
            <person name="Gabaldon T."/>
        </authorList>
    </citation>
    <scope>NUCLEOTIDE SEQUENCE</scope>
    <source>
        <strain evidence="2">CBS6075</strain>
    </source>
</reference>